<evidence type="ECO:0000313" key="2">
    <source>
        <dbReference type="Proteomes" id="UP000076842"/>
    </source>
</evidence>
<name>A0A165DD04_9BASI</name>
<dbReference type="EMBL" id="KV424063">
    <property type="protein sequence ID" value="KZT52542.1"/>
    <property type="molecule type" value="Genomic_DNA"/>
</dbReference>
<proteinExistence type="predicted"/>
<dbReference type="OrthoDB" id="45365at2759"/>
<organism evidence="1 2">
    <name type="scientific">Calocera cornea HHB12733</name>
    <dbReference type="NCBI Taxonomy" id="1353952"/>
    <lineage>
        <taxon>Eukaryota</taxon>
        <taxon>Fungi</taxon>
        <taxon>Dikarya</taxon>
        <taxon>Basidiomycota</taxon>
        <taxon>Agaricomycotina</taxon>
        <taxon>Dacrymycetes</taxon>
        <taxon>Dacrymycetales</taxon>
        <taxon>Dacrymycetaceae</taxon>
        <taxon>Calocera</taxon>
    </lineage>
</organism>
<protein>
    <recommendedName>
        <fullName evidence="3">Galactose oxidase</fullName>
    </recommendedName>
</protein>
<evidence type="ECO:0000313" key="1">
    <source>
        <dbReference type="EMBL" id="KZT52542.1"/>
    </source>
</evidence>
<dbReference type="PANTHER" id="PTHR23244">
    <property type="entry name" value="KELCH REPEAT DOMAIN"/>
    <property type="match status" value="1"/>
</dbReference>
<dbReference type="AlphaFoldDB" id="A0A165DD04"/>
<accession>A0A165DD04</accession>
<dbReference type="InterPro" id="IPR015915">
    <property type="entry name" value="Kelch-typ_b-propeller"/>
</dbReference>
<dbReference type="Pfam" id="PF01344">
    <property type="entry name" value="Kelch_1"/>
    <property type="match status" value="1"/>
</dbReference>
<keyword evidence="2" id="KW-1185">Reference proteome</keyword>
<dbReference type="Proteomes" id="UP000076842">
    <property type="component" value="Unassembled WGS sequence"/>
</dbReference>
<evidence type="ECO:0008006" key="3">
    <source>
        <dbReference type="Google" id="ProtNLM"/>
    </source>
</evidence>
<dbReference type="InterPro" id="IPR006652">
    <property type="entry name" value="Kelch_1"/>
</dbReference>
<dbReference type="InParanoid" id="A0A165DD04"/>
<dbReference type="Gene3D" id="2.120.10.80">
    <property type="entry name" value="Kelch-type beta propeller"/>
    <property type="match status" value="1"/>
</dbReference>
<dbReference type="STRING" id="1353952.A0A165DD04"/>
<sequence>MTSVTNRYTPTALDLNTLGTATVSKWECLWSSSASSMRGWRTLGDKGDRLRGRDTAIREGVAYIFGGTDGTDHYNDVWAFDVRARRWTEVQAFESPRDFEACRVHAPSERGTRILVDDVMYIFGGRGVDGQDLNDLAAFNVSMPR</sequence>
<gene>
    <name evidence="1" type="ORF">CALCODRAFT_487054</name>
</gene>
<reference evidence="1 2" key="1">
    <citation type="journal article" date="2016" name="Mol. Biol. Evol.">
        <title>Comparative Genomics of Early-Diverging Mushroom-Forming Fungi Provides Insights into the Origins of Lignocellulose Decay Capabilities.</title>
        <authorList>
            <person name="Nagy L.G."/>
            <person name="Riley R."/>
            <person name="Tritt A."/>
            <person name="Adam C."/>
            <person name="Daum C."/>
            <person name="Floudas D."/>
            <person name="Sun H."/>
            <person name="Yadav J.S."/>
            <person name="Pangilinan J."/>
            <person name="Larsson K.H."/>
            <person name="Matsuura K."/>
            <person name="Barry K."/>
            <person name="Labutti K."/>
            <person name="Kuo R."/>
            <person name="Ohm R.A."/>
            <person name="Bhattacharya S.S."/>
            <person name="Shirouzu T."/>
            <person name="Yoshinaga Y."/>
            <person name="Martin F.M."/>
            <person name="Grigoriev I.V."/>
            <person name="Hibbett D.S."/>
        </authorList>
    </citation>
    <scope>NUCLEOTIDE SEQUENCE [LARGE SCALE GENOMIC DNA]</scope>
    <source>
        <strain evidence="1 2">HHB12733</strain>
    </source>
</reference>
<dbReference type="SUPFAM" id="SSF117281">
    <property type="entry name" value="Kelch motif"/>
    <property type="match status" value="1"/>
</dbReference>